<reference evidence="2 3" key="1">
    <citation type="submission" date="2019-06" db="EMBL/GenBank/DDBJ databases">
        <authorList>
            <person name="Livingstone P."/>
            <person name="Whitworth D."/>
        </authorList>
    </citation>
    <scope>NUCLEOTIDE SEQUENCE [LARGE SCALE GENOMIC DNA]</scope>
    <source>
        <strain evidence="2 3">AM401</strain>
    </source>
</reference>
<accession>A0A540WUC7</accession>
<keyword evidence="1" id="KW-0472">Membrane</keyword>
<dbReference type="AlphaFoldDB" id="A0A540WUC7"/>
<feature type="transmembrane region" description="Helical" evidence="1">
    <location>
        <begin position="145"/>
        <end position="164"/>
    </location>
</feature>
<feature type="transmembrane region" description="Helical" evidence="1">
    <location>
        <begin position="208"/>
        <end position="224"/>
    </location>
</feature>
<comment type="caution">
    <text evidence="2">The sequence shown here is derived from an EMBL/GenBank/DDBJ whole genome shotgun (WGS) entry which is preliminary data.</text>
</comment>
<protein>
    <submittedName>
        <fullName evidence="2">Uncharacterized protein</fullName>
    </submittedName>
</protein>
<sequence>MSCSPCLGHGREQRWLEFVESVRFDLLVMTEDETLRGLPWTTVGMEKDAKLLGEISANGALSQDKVAPHLPEDWLQEHWGKTRIALKLQERITSQLFQVFEAPAARVSYSIADALPTTVQFEGQRMLAPPVSADRQFAARARKVFAARLVLLALAVGVPFLYLIRGSYFWNGWLVALCVSLGGFAIVAEHLVRDWTLGRKRKTRRRSIGLAVYALAAGFVAQASEPRLADALRHIWAGRLDAANKELLALGKPEDPALQPIWSELHLAHALRAETVKEVVEDAVLLKSGSPQRAKVNQRLLELTRRQVLQSLARKEPASALEVLSIARPALEQDFSKDVGVLTANILETEYEACSTEACRWKTLGAALRAESTPGREQRLGQVRATLVEQLSPKPRPKVMTLEWLLHLDKTRALTTELGETPSDADLGERARQAATWTREERERIPLIGAERAVAISLLQLTTGSDTSLLTKTTDSVALYCALKDGRCAGAYLVGADKSSRVLNNLKHTATTKELLSRVMGHPVELPTPPQLRGGKSPTQTTWKDGGVTIVARWSSTYLMELRIGEVKP</sequence>
<dbReference type="EMBL" id="VIFM01000131">
    <property type="protein sequence ID" value="TQF12625.1"/>
    <property type="molecule type" value="Genomic_DNA"/>
</dbReference>
<keyword evidence="1" id="KW-0812">Transmembrane</keyword>
<name>A0A540WUC7_9BACT</name>
<proteinExistence type="predicted"/>
<dbReference type="Proteomes" id="UP000315369">
    <property type="component" value="Unassembled WGS sequence"/>
</dbReference>
<evidence type="ECO:0000256" key="1">
    <source>
        <dbReference type="SAM" id="Phobius"/>
    </source>
</evidence>
<feature type="transmembrane region" description="Helical" evidence="1">
    <location>
        <begin position="170"/>
        <end position="188"/>
    </location>
</feature>
<keyword evidence="3" id="KW-1185">Reference proteome</keyword>
<evidence type="ECO:0000313" key="2">
    <source>
        <dbReference type="EMBL" id="TQF12625.1"/>
    </source>
</evidence>
<keyword evidence="1" id="KW-1133">Transmembrane helix</keyword>
<evidence type="ECO:0000313" key="3">
    <source>
        <dbReference type="Proteomes" id="UP000315369"/>
    </source>
</evidence>
<gene>
    <name evidence="2" type="ORF">FJV41_28045</name>
</gene>
<organism evidence="2 3">
    <name type="scientific">Myxococcus llanfairpwllgwyngyllgogerychwyrndrobwllllantysiliogogogochensis</name>
    <dbReference type="NCBI Taxonomy" id="2590453"/>
    <lineage>
        <taxon>Bacteria</taxon>
        <taxon>Pseudomonadati</taxon>
        <taxon>Myxococcota</taxon>
        <taxon>Myxococcia</taxon>
        <taxon>Myxococcales</taxon>
        <taxon>Cystobacterineae</taxon>
        <taxon>Myxococcaceae</taxon>
        <taxon>Myxococcus</taxon>
    </lineage>
</organism>